<dbReference type="InterPro" id="IPR005225">
    <property type="entry name" value="Small_GTP-bd"/>
</dbReference>
<dbReference type="Pfam" id="PF00071">
    <property type="entry name" value="Ras"/>
    <property type="match status" value="1"/>
</dbReference>
<dbReference type="InterPro" id="IPR050305">
    <property type="entry name" value="Small_GTPase_Rab"/>
</dbReference>
<dbReference type="GO" id="GO:0005525">
    <property type="term" value="F:GTP binding"/>
    <property type="evidence" value="ECO:0007669"/>
    <property type="project" value="UniProtKB-KW"/>
</dbReference>
<evidence type="ECO:0000256" key="2">
    <source>
        <dbReference type="ARBA" id="ARBA00022741"/>
    </source>
</evidence>
<dbReference type="PANTHER" id="PTHR47980">
    <property type="entry name" value="LD44762P"/>
    <property type="match status" value="1"/>
</dbReference>
<feature type="region of interest" description="Disordered" evidence="6">
    <location>
        <begin position="189"/>
        <end position="214"/>
    </location>
</feature>
<proteinExistence type="inferred from homology"/>
<dbReference type="GO" id="GO:0003924">
    <property type="term" value="F:GTPase activity"/>
    <property type="evidence" value="ECO:0007669"/>
    <property type="project" value="InterPro"/>
</dbReference>
<keyword evidence="5" id="KW-0636">Prenylation</keyword>
<dbReference type="AlphaFoldDB" id="A0A8D8Q7C0"/>
<dbReference type="InterPro" id="IPR027417">
    <property type="entry name" value="P-loop_NTPase"/>
</dbReference>
<comment type="similarity">
    <text evidence="1">Belongs to the small GTPase superfamily. Rab family.</text>
</comment>
<reference evidence="7" key="1">
    <citation type="submission" date="2021-05" db="EMBL/GenBank/DDBJ databases">
        <authorList>
            <person name="Alioto T."/>
            <person name="Alioto T."/>
            <person name="Gomez Garrido J."/>
        </authorList>
    </citation>
    <scope>NUCLEOTIDE SEQUENCE</scope>
</reference>
<dbReference type="SMART" id="SM00176">
    <property type="entry name" value="RAN"/>
    <property type="match status" value="1"/>
</dbReference>
<sequence length="214" mass="24354">MVGGKIDYDYSLKFLTIGNAAVGKTSFLVRYADDVFETKYKSTVGIDYREKRLVYKSHENDRSQRIFIQLWDTAGQERFLSLTTGLYRGTMGFLLIFDVTNQKSFDDVQKWLLQIKTHAYTENPDIILCGNKIDLVSTRLVSEKSAVELATKFGIKYFEVSSATGHNVEEAVKALVDAIMDRIERSSETDDLPNRIKNGDHLSTPDRPRRSCSC</sequence>
<organism evidence="7">
    <name type="scientific">Cacopsylla melanoneura</name>
    <dbReference type="NCBI Taxonomy" id="428564"/>
    <lineage>
        <taxon>Eukaryota</taxon>
        <taxon>Metazoa</taxon>
        <taxon>Ecdysozoa</taxon>
        <taxon>Arthropoda</taxon>
        <taxon>Hexapoda</taxon>
        <taxon>Insecta</taxon>
        <taxon>Pterygota</taxon>
        <taxon>Neoptera</taxon>
        <taxon>Paraneoptera</taxon>
        <taxon>Hemiptera</taxon>
        <taxon>Sternorrhyncha</taxon>
        <taxon>Psylloidea</taxon>
        <taxon>Psyllidae</taxon>
        <taxon>Psyllinae</taxon>
        <taxon>Cacopsylla</taxon>
    </lineage>
</organism>
<name>A0A8D8Q7C0_9HEMI</name>
<accession>A0A8D8Q7C0</accession>
<dbReference type="FunFam" id="3.40.50.300:FF:001129">
    <property type="entry name" value="ras-related protein Rab-44 isoform X2"/>
    <property type="match status" value="1"/>
</dbReference>
<dbReference type="PROSITE" id="PS51419">
    <property type="entry name" value="RAB"/>
    <property type="match status" value="1"/>
</dbReference>
<dbReference type="SMART" id="SM00175">
    <property type="entry name" value="RAB"/>
    <property type="match status" value="1"/>
</dbReference>
<evidence type="ECO:0000256" key="4">
    <source>
        <dbReference type="ARBA" id="ARBA00023288"/>
    </source>
</evidence>
<dbReference type="PRINTS" id="PR00449">
    <property type="entry name" value="RASTRNSFRMNG"/>
</dbReference>
<keyword evidence="2" id="KW-0547">Nucleotide-binding</keyword>
<dbReference type="NCBIfam" id="TIGR00231">
    <property type="entry name" value="small_GTP"/>
    <property type="match status" value="1"/>
</dbReference>
<dbReference type="SUPFAM" id="SSF52540">
    <property type="entry name" value="P-loop containing nucleoside triphosphate hydrolases"/>
    <property type="match status" value="1"/>
</dbReference>
<evidence type="ECO:0000313" key="7">
    <source>
        <dbReference type="EMBL" id="CAG6626422.1"/>
    </source>
</evidence>
<evidence type="ECO:0000256" key="5">
    <source>
        <dbReference type="ARBA" id="ARBA00023289"/>
    </source>
</evidence>
<dbReference type="SMART" id="SM00174">
    <property type="entry name" value="RHO"/>
    <property type="match status" value="1"/>
</dbReference>
<evidence type="ECO:0000256" key="1">
    <source>
        <dbReference type="ARBA" id="ARBA00006270"/>
    </source>
</evidence>
<evidence type="ECO:0000256" key="3">
    <source>
        <dbReference type="ARBA" id="ARBA00023134"/>
    </source>
</evidence>
<dbReference type="PROSITE" id="PS51421">
    <property type="entry name" value="RAS"/>
    <property type="match status" value="1"/>
</dbReference>
<dbReference type="SMART" id="SM00173">
    <property type="entry name" value="RAS"/>
    <property type="match status" value="1"/>
</dbReference>
<dbReference type="InterPro" id="IPR001806">
    <property type="entry name" value="Small_GTPase"/>
</dbReference>
<dbReference type="Gene3D" id="3.40.50.300">
    <property type="entry name" value="P-loop containing nucleotide triphosphate hydrolases"/>
    <property type="match status" value="1"/>
</dbReference>
<keyword evidence="3" id="KW-0342">GTP-binding</keyword>
<dbReference type="EMBL" id="HBUF01062539">
    <property type="protein sequence ID" value="CAG6626422.1"/>
    <property type="molecule type" value="Transcribed_RNA"/>
</dbReference>
<protein>
    <submittedName>
        <fullName evidence="7">Ras-related protein Rab-27A</fullName>
    </submittedName>
</protein>
<keyword evidence="4" id="KW-0449">Lipoprotein</keyword>
<evidence type="ECO:0000256" key="6">
    <source>
        <dbReference type="SAM" id="MobiDB-lite"/>
    </source>
</evidence>
<dbReference type="PROSITE" id="PS51420">
    <property type="entry name" value="RHO"/>
    <property type="match status" value="1"/>
</dbReference>